<protein>
    <recommendedName>
        <fullName evidence="7 14">Ribonuclease HII</fullName>
        <shortName evidence="14">RNase HII</shortName>
        <ecNumber evidence="6 14">3.1.26.4</ecNumber>
    </recommendedName>
</protein>
<evidence type="ECO:0000256" key="15">
    <source>
        <dbReference type="PROSITE-ProRule" id="PRU01319"/>
    </source>
</evidence>
<dbReference type="GO" id="GO:0005737">
    <property type="term" value="C:cytoplasm"/>
    <property type="evidence" value="ECO:0007669"/>
    <property type="project" value="UniProtKB-SubCell"/>
</dbReference>
<evidence type="ECO:0000256" key="2">
    <source>
        <dbReference type="ARBA" id="ARBA00001946"/>
    </source>
</evidence>
<dbReference type="RefSeq" id="WP_131919500.1">
    <property type="nucleotide sequence ID" value="NZ_JAOQNU010000015.1"/>
</dbReference>
<evidence type="ECO:0000256" key="3">
    <source>
        <dbReference type="ARBA" id="ARBA00004065"/>
    </source>
</evidence>
<dbReference type="HAMAP" id="MF_00052_B">
    <property type="entry name" value="RNase_HII_B"/>
    <property type="match status" value="1"/>
</dbReference>
<dbReference type="GO" id="GO:0030145">
    <property type="term" value="F:manganese ion binding"/>
    <property type="evidence" value="ECO:0007669"/>
    <property type="project" value="UniProtKB-UniRule"/>
</dbReference>
<dbReference type="Gene3D" id="3.30.420.10">
    <property type="entry name" value="Ribonuclease H-like superfamily/Ribonuclease H"/>
    <property type="match status" value="1"/>
</dbReference>
<evidence type="ECO:0000259" key="17">
    <source>
        <dbReference type="PROSITE" id="PS51975"/>
    </source>
</evidence>
<dbReference type="GO" id="GO:0043137">
    <property type="term" value="P:DNA replication, removal of RNA primer"/>
    <property type="evidence" value="ECO:0007669"/>
    <property type="project" value="TreeGrafter"/>
</dbReference>
<dbReference type="GO" id="GO:0003723">
    <property type="term" value="F:RNA binding"/>
    <property type="evidence" value="ECO:0007669"/>
    <property type="project" value="UniProtKB-UniRule"/>
</dbReference>
<dbReference type="EC" id="3.1.26.4" evidence="6 14"/>
<evidence type="ECO:0000256" key="13">
    <source>
        <dbReference type="ARBA" id="ARBA00023211"/>
    </source>
</evidence>
<dbReference type="SUPFAM" id="SSF53098">
    <property type="entry name" value="Ribonuclease H-like"/>
    <property type="match status" value="1"/>
</dbReference>
<dbReference type="InterPro" id="IPR036397">
    <property type="entry name" value="RNaseH_sf"/>
</dbReference>
<feature type="binding site" evidence="14 15">
    <location>
        <position position="32"/>
    </location>
    <ligand>
        <name>a divalent metal cation</name>
        <dbReference type="ChEBI" id="CHEBI:60240"/>
    </ligand>
</feature>
<evidence type="ECO:0000256" key="7">
    <source>
        <dbReference type="ARBA" id="ARBA00019179"/>
    </source>
</evidence>
<dbReference type="GO" id="GO:0032299">
    <property type="term" value="C:ribonuclease H2 complex"/>
    <property type="evidence" value="ECO:0007669"/>
    <property type="project" value="TreeGrafter"/>
</dbReference>
<keyword evidence="12 14" id="KW-0378">Hydrolase</keyword>
<evidence type="ECO:0000256" key="1">
    <source>
        <dbReference type="ARBA" id="ARBA00000077"/>
    </source>
</evidence>
<dbReference type="NCBIfam" id="NF000595">
    <property type="entry name" value="PRK00015.1-3"/>
    <property type="match status" value="1"/>
</dbReference>
<feature type="domain" description="RNase H type-2" evidence="17">
    <location>
        <begin position="25"/>
        <end position="213"/>
    </location>
</feature>
<comment type="catalytic activity">
    <reaction evidence="1 14 15 16">
        <text>Endonucleolytic cleavage to 5'-phosphomonoester.</text>
        <dbReference type="EC" id="3.1.26.4"/>
    </reaction>
</comment>
<dbReference type="Proteomes" id="UP000294813">
    <property type="component" value="Unassembled WGS sequence"/>
</dbReference>
<dbReference type="EMBL" id="SLXT01000016">
    <property type="protein sequence ID" value="TCP63659.1"/>
    <property type="molecule type" value="Genomic_DNA"/>
</dbReference>
<sequence length="213" mass="23031">MSKGEKRLQAYWAELESSLHTEGMTMIAGVDEVGHGPLAGPVVAGAVIGPPQWQLAGLDDSKKLSAPRREALAQVIRSEALTWGIGIVSARVVDAIGIVPATFLAMERALARLSITPSMVIIDGRAKLPAYHGRQMTLIGGDGLAAPVAAAAILAKVYRDQLMTAYDRFFPGYELGRHKGYGTAAHVQAMEKQGLSLIHRRSFCHRWIDHVNR</sequence>
<keyword evidence="13 14" id="KW-0464">Manganese</keyword>
<evidence type="ECO:0000256" key="10">
    <source>
        <dbReference type="ARBA" id="ARBA00022723"/>
    </source>
</evidence>
<comment type="function">
    <text evidence="3 14 16">Endonuclease that specifically degrades the RNA of RNA-DNA hybrids.</text>
</comment>
<evidence type="ECO:0000256" key="12">
    <source>
        <dbReference type="ARBA" id="ARBA00022801"/>
    </source>
</evidence>
<dbReference type="PANTHER" id="PTHR10954:SF18">
    <property type="entry name" value="RIBONUCLEASE HII"/>
    <property type="match status" value="1"/>
</dbReference>
<reference evidence="18 19" key="1">
    <citation type="submission" date="2019-03" db="EMBL/GenBank/DDBJ databases">
        <title>Genomic Encyclopedia of Type Strains, Phase IV (KMG-IV): sequencing the most valuable type-strain genomes for metagenomic binning, comparative biology and taxonomic classification.</title>
        <authorList>
            <person name="Goeker M."/>
        </authorList>
    </citation>
    <scope>NUCLEOTIDE SEQUENCE [LARGE SCALE GENOMIC DNA]</scope>
    <source>
        <strain evidence="18 19">DSM 11170</strain>
    </source>
</reference>
<evidence type="ECO:0000256" key="9">
    <source>
        <dbReference type="ARBA" id="ARBA00022722"/>
    </source>
</evidence>
<dbReference type="PROSITE" id="PS51975">
    <property type="entry name" value="RNASE_H_2"/>
    <property type="match status" value="1"/>
</dbReference>
<dbReference type="GO" id="GO:0006298">
    <property type="term" value="P:mismatch repair"/>
    <property type="evidence" value="ECO:0007669"/>
    <property type="project" value="TreeGrafter"/>
</dbReference>
<evidence type="ECO:0000256" key="8">
    <source>
        <dbReference type="ARBA" id="ARBA00022490"/>
    </source>
</evidence>
<evidence type="ECO:0000256" key="5">
    <source>
        <dbReference type="ARBA" id="ARBA00007383"/>
    </source>
</evidence>
<keyword evidence="11 14" id="KW-0255">Endonuclease</keyword>
<evidence type="ECO:0000256" key="4">
    <source>
        <dbReference type="ARBA" id="ARBA00004496"/>
    </source>
</evidence>
<dbReference type="CDD" id="cd07182">
    <property type="entry name" value="RNase_HII_bacteria_HII_like"/>
    <property type="match status" value="1"/>
</dbReference>
<dbReference type="Pfam" id="PF01351">
    <property type="entry name" value="RNase_HII"/>
    <property type="match status" value="1"/>
</dbReference>
<comment type="cofactor">
    <cofactor evidence="14 15">
        <name>Mn(2+)</name>
        <dbReference type="ChEBI" id="CHEBI:29035"/>
    </cofactor>
    <cofactor evidence="14 15">
        <name>Mg(2+)</name>
        <dbReference type="ChEBI" id="CHEBI:18420"/>
    </cofactor>
    <text evidence="14 15">Manganese or magnesium. Binds 1 divalent metal ion per monomer in the absence of substrate. May bind a second metal ion after substrate binding.</text>
</comment>
<keyword evidence="19" id="KW-1185">Reference proteome</keyword>
<evidence type="ECO:0000256" key="11">
    <source>
        <dbReference type="ARBA" id="ARBA00022759"/>
    </source>
</evidence>
<keyword evidence="9 14" id="KW-0540">Nuclease</keyword>
<evidence type="ECO:0000256" key="6">
    <source>
        <dbReference type="ARBA" id="ARBA00012180"/>
    </source>
</evidence>
<comment type="subcellular location">
    <subcellularLocation>
        <location evidence="4 14">Cytoplasm</location>
    </subcellularLocation>
</comment>
<dbReference type="OrthoDB" id="9803420at2"/>
<evidence type="ECO:0000256" key="16">
    <source>
        <dbReference type="RuleBase" id="RU003515"/>
    </source>
</evidence>
<evidence type="ECO:0000313" key="18">
    <source>
        <dbReference type="EMBL" id="TCP63659.1"/>
    </source>
</evidence>
<dbReference type="GO" id="GO:0004523">
    <property type="term" value="F:RNA-DNA hybrid ribonuclease activity"/>
    <property type="evidence" value="ECO:0007669"/>
    <property type="project" value="UniProtKB-UniRule"/>
</dbReference>
<keyword evidence="8 14" id="KW-0963">Cytoplasm</keyword>
<dbReference type="InterPro" id="IPR012337">
    <property type="entry name" value="RNaseH-like_sf"/>
</dbReference>
<gene>
    <name evidence="14" type="primary">rnhB</name>
    <name evidence="18" type="ORF">EDD73_1163</name>
</gene>
<dbReference type="PANTHER" id="PTHR10954">
    <property type="entry name" value="RIBONUCLEASE H2 SUBUNIT A"/>
    <property type="match status" value="1"/>
</dbReference>
<comment type="cofactor">
    <cofactor evidence="2">
        <name>Mg(2+)</name>
        <dbReference type="ChEBI" id="CHEBI:18420"/>
    </cofactor>
</comment>
<comment type="similarity">
    <text evidence="5 14 16">Belongs to the RNase HII family.</text>
</comment>
<dbReference type="AlphaFoldDB" id="A0A4R2RLY3"/>
<feature type="binding site" evidence="14 15">
    <location>
        <position position="123"/>
    </location>
    <ligand>
        <name>a divalent metal cation</name>
        <dbReference type="ChEBI" id="CHEBI:60240"/>
    </ligand>
</feature>
<accession>A0A4R2RLY3</accession>
<comment type="caution">
    <text evidence="18">The sequence shown here is derived from an EMBL/GenBank/DDBJ whole genome shotgun (WGS) entry which is preliminary data.</text>
</comment>
<evidence type="ECO:0000313" key="19">
    <source>
        <dbReference type="Proteomes" id="UP000294813"/>
    </source>
</evidence>
<keyword evidence="10 14" id="KW-0479">Metal-binding</keyword>
<proteinExistence type="inferred from homology"/>
<dbReference type="InterPro" id="IPR001352">
    <property type="entry name" value="RNase_HII/HIII"/>
</dbReference>
<dbReference type="InterPro" id="IPR024567">
    <property type="entry name" value="RNase_HII/HIII_dom"/>
</dbReference>
<name>A0A4R2RLY3_9FIRM</name>
<feature type="binding site" evidence="14 15">
    <location>
        <position position="31"/>
    </location>
    <ligand>
        <name>a divalent metal cation</name>
        <dbReference type="ChEBI" id="CHEBI:60240"/>
    </ligand>
</feature>
<evidence type="ECO:0000256" key="14">
    <source>
        <dbReference type="HAMAP-Rule" id="MF_00052"/>
    </source>
</evidence>
<dbReference type="InterPro" id="IPR022898">
    <property type="entry name" value="RNase_HII"/>
</dbReference>
<organism evidence="18 19">
    <name type="scientific">Heliophilum fasciatum</name>
    <dbReference type="NCBI Taxonomy" id="35700"/>
    <lineage>
        <taxon>Bacteria</taxon>
        <taxon>Bacillati</taxon>
        <taxon>Bacillota</taxon>
        <taxon>Clostridia</taxon>
        <taxon>Eubacteriales</taxon>
        <taxon>Heliobacteriaceae</taxon>
        <taxon>Heliophilum</taxon>
    </lineage>
</organism>